<reference evidence="1 2" key="1">
    <citation type="submission" date="2018-06" db="EMBL/GenBank/DDBJ databases">
        <title>Draft genome sequence of hyperthermophilic methanogen Methanothermobacter tenebrarum sp. MCM-B 1447.</title>
        <authorList>
            <person name="Pore S.D."/>
            <person name="Dagar S."/>
            <person name="Dhakephalkar P.K."/>
        </authorList>
    </citation>
    <scope>NUCLEOTIDE SEQUENCE [LARGE SCALE GENOMIC DNA]</scope>
    <source>
        <strain evidence="1 2">MCM B 1447</strain>
    </source>
</reference>
<dbReference type="Pfam" id="PF05834">
    <property type="entry name" value="Lycopene_cycl"/>
    <property type="match status" value="1"/>
</dbReference>
<dbReference type="GO" id="GO:0016628">
    <property type="term" value="F:oxidoreductase activity, acting on the CH-CH group of donors, NAD or NADP as acceptor"/>
    <property type="evidence" value="ECO:0007669"/>
    <property type="project" value="InterPro"/>
</dbReference>
<dbReference type="EMBL" id="QLOE01000005">
    <property type="protein sequence ID" value="RAO78989.1"/>
    <property type="molecule type" value="Genomic_DNA"/>
</dbReference>
<protein>
    <submittedName>
        <fullName evidence="1">Dehydrogenase</fullName>
    </submittedName>
</protein>
<dbReference type="InterPro" id="IPR036188">
    <property type="entry name" value="FAD/NAD-bd_sf"/>
</dbReference>
<dbReference type="PANTHER" id="PTHR42685">
    <property type="entry name" value="GERANYLGERANYL DIPHOSPHATE REDUCTASE"/>
    <property type="match status" value="1"/>
</dbReference>
<organism evidence="1 2">
    <name type="scientific">Methanothermobacter tenebrarum</name>
    <dbReference type="NCBI Taxonomy" id="680118"/>
    <lineage>
        <taxon>Archaea</taxon>
        <taxon>Methanobacteriati</taxon>
        <taxon>Methanobacteriota</taxon>
        <taxon>Methanomada group</taxon>
        <taxon>Methanobacteria</taxon>
        <taxon>Methanobacteriales</taxon>
        <taxon>Methanobacteriaceae</taxon>
        <taxon>Methanothermobacter</taxon>
    </lineage>
</organism>
<evidence type="ECO:0000313" key="2">
    <source>
        <dbReference type="Proteomes" id="UP000249782"/>
    </source>
</evidence>
<proteinExistence type="predicted"/>
<keyword evidence="2" id="KW-1185">Reference proteome</keyword>
<dbReference type="OrthoDB" id="46008at2157"/>
<dbReference type="AlphaFoldDB" id="A0A328P9X8"/>
<sequence>MWDYDVLVLGAGPIGSTLARLLAERDLKVGLVEKKSIIGLPLQCAGLVSWRIKEVNILPDEFIINRIKGAIIHSPSNHTLKISKDDVEAYVIDRISYDQYLAEEAVSNGVELLKNSKVTKVDYNQGKVTIKGHDILSAPIIVDAMGFKPGQRGFKAKQYLVEFQDTTMDPEFLDLKIDANISPGFLWRIPLSETRARIGFFSESRKSWDFLVKFIKSFSPHFNILKRYYGNIPAPDPNRKLYKGRCIFIGDSAAQVKPTTGGGLILGFKAAKIAAETIEEAINHDDYNILKKYHEKYHEIHDKEIKNQLRIQKTFKLLENDELDNIILKIKEKNLKDIIIEYGDMDNQTPLIQEFLKRGLLTSIIPSFIWKKVTKIWK</sequence>
<dbReference type="InterPro" id="IPR050407">
    <property type="entry name" value="Geranylgeranyl_reductase"/>
</dbReference>
<accession>A0A328P9X8</accession>
<dbReference type="Proteomes" id="UP000249782">
    <property type="component" value="Unassembled WGS sequence"/>
</dbReference>
<dbReference type="PANTHER" id="PTHR42685:SF21">
    <property type="entry name" value="DEHYDROGENASE (FLAVOPROTEIN)-LIKE PROTEIN"/>
    <property type="match status" value="1"/>
</dbReference>
<dbReference type="PRINTS" id="PR00420">
    <property type="entry name" value="RNGMNOXGNASE"/>
</dbReference>
<comment type="caution">
    <text evidence="1">The sequence shown here is derived from an EMBL/GenBank/DDBJ whole genome shotgun (WGS) entry which is preliminary data.</text>
</comment>
<dbReference type="Gene3D" id="3.50.50.60">
    <property type="entry name" value="FAD/NAD(P)-binding domain"/>
    <property type="match status" value="1"/>
</dbReference>
<evidence type="ECO:0000313" key="1">
    <source>
        <dbReference type="EMBL" id="RAO78989.1"/>
    </source>
</evidence>
<dbReference type="SUPFAM" id="SSF51905">
    <property type="entry name" value="FAD/NAD(P)-binding domain"/>
    <property type="match status" value="1"/>
</dbReference>
<gene>
    <name evidence="1" type="ORF">DPC56_04945</name>
</gene>
<dbReference type="RefSeq" id="WP_112093967.1">
    <property type="nucleotide sequence ID" value="NZ_QLOE01000005.1"/>
</dbReference>
<dbReference type="InterPro" id="IPR011777">
    <property type="entry name" value="Geranylgeranyl_Rdtase_fam"/>
</dbReference>
<name>A0A328P9X8_9EURY</name>
<dbReference type="NCBIfam" id="TIGR02032">
    <property type="entry name" value="GG-red-SF"/>
    <property type="match status" value="1"/>
</dbReference>